<sequence length="344" mass="36570">MTQPGALRVRVREVVRETAEAHSLVLEPADGGTLAYRPGQFLTVRVPAGGGGAAARCYSLASSPLTGEPPKVTVKRTRDGFGSNWICDHVIAGDHLDVLRPSGTFTPDDLGQDLLLLAGGSGITPVMSILKSCLHGGNGRLTLLYANRDEASVIFRDELADLAARSGERLTVLHWLESVQGRPTAGALRALLRPHADRPAYLCGPAPFMDLLREALDGLGVPGRQVHSERFFSLTTDPFTHPGPTEEPAGDGPAATVEATLDGATHTLAWPRGRRLLDVLLEAGIDAPYSCREGACSACACVLTKGEVEMEHNEVLDRADLDDGIVLACQSVPVSDRVEVTYDA</sequence>
<comment type="cofactor">
    <cofactor evidence="1">
        <name>FAD</name>
        <dbReference type="ChEBI" id="CHEBI:57692"/>
    </cofactor>
</comment>
<keyword evidence="7" id="KW-0408">Iron</keyword>
<comment type="caution">
    <text evidence="11">The sequence shown here is derived from an EMBL/GenBank/DDBJ whole genome shotgun (WGS) entry which is preliminary data.</text>
</comment>
<dbReference type="CDD" id="cd06214">
    <property type="entry name" value="PA_degradation_oxidoreductase_like"/>
    <property type="match status" value="1"/>
</dbReference>
<keyword evidence="5" id="KW-0274">FAD</keyword>
<accession>A0ABR9NZU6</accession>
<dbReference type="Gene3D" id="3.10.20.30">
    <property type="match status" value="1"/>
</dbReference>
<evidence type="ECO:0000256" key="4">
    <source>
        <dbReference type="ARBA" id="ARBA00022723"/>
    </source>
</evidence>
<dbReference type="PRINTS" id="PR00410">
    <property type="entry name" value="PHEHYDRXLASE"/>
</dbReference>
<dbReference type="SUPFAM" id="SSF52343">
    <property type="entry name" value="Ferredoxin reductase-like, C-terminal NADP-linked domain"/>
    <property type="match status" value="1"/>
</dbReference>
<name>A0ABR9NZU6_9ACTN</name>
<evidence type="ECO:0000256" key="1">
    <source>
        <dbReference type="ARBA" id="ARBA00001974"/>
    </source>
</evidence>
<dbReference type="InterPro" id="IPR008333">
    <property type="entry name" value="Cbr1-like_FAD-bd_dom"/>
</dbReference>
<dbReference type="InterPro" id="IPR006058">
    <property type="entry name" value="2Fe2S_fd_BS"/>
</dbReference>
<dbReference type="PANTHER" id="PTHR47354">
    <property type="entry name" value="NADH OXIDOREDUCTASE HCR"/>
    <property type="match status" value="1"/>
</dbReference>
<dbReference type="Pfam" id="PF00175">
    <property type="entry name" value="NAD_binding_1"/>
    <property type="match status" value="1"/>
</dbReference>
<evidence type="ECO:0000256" key="3">
    <source>
        <dbReference type="ARBA" id="ARBA00022714"/>
    </source>
</evidence>
<evidence type="ECO:0000256" key="5">
    <source>
        <dbReference type="ARBA" id="ARBA00022827"/>
    </source>
</evidence>
<dbReference type="InterPro" id="IPR050415">
    <property type="entry name" value="MRET"/>
</dbReference>
<organism evidence="11 12">
    <name type="scientific">Nocardiopsis coralli</name>
    <dbReference type="NCBI Taxonomy" id="2772213"/>
    <lineage>
        <taxon>Bacteria</taxon>
        <taxon>Bacillati</taxon>
        <taxon>Actinomycetota</taxon>
        <taxon>Actinomycetes</taxon>
        <taxon>Streptosporangiales</taxon>
        <taxon>Nocardiopsidaceae</taxon>
        <taxon>Nocardiopsis</taxon>
    </lineage>
</organism>
<keyword evidence="3" id="KW-0001">2Fe-2S</keyword>
<dbReference type="SUPFAM" id="SSF63380">
    <property type="entry name" value="Riboflavin synthase domain-like"/>
    <property type="match status" value="1"/>
</dbReference>
<evidence type="ECO:0000256" key="7">
    <source>
        <dbReference type="ARBA" id="ARBA00023004"/>
    </source>
</evidence>
<dbReference type="InterPro" id="IPR017938">
    <property type="entry name" value="Riboflavin_synthase-like_b-brl"/>
</dbReference>
<evidence type="ECO:0000256" key="8">
    <source>
        <dbReference type="ARBA" id="ARBA00023014"/>
    </source>
</evidence>
<dbReference type="CDD" id="cd00207">
    <property type="entry name" value="fer2"/>
    <property type="match status" value="1"/>
</dbReference>
<dbReference type="InterPro" id="IPR036010">
    <property type="entry name" value="2Fe-2S_ferredoxin-like_sf"/>
</dbReference>
<evidence type="ECO:0000259" key="9">
    <source>
        <dbReference type="PROSITE" id="PS51085"/>
    </source>
</evidence>
<dbReference type="InterPro" id="IPR001433">
    <property type="entry name" value="OxRdtase_FAD/NAD-bd"/>
</dbReference>
<proteinExistence type="predicted"/>
<dbReference type="Pfam" id="PF00111">
    <property type="entry name" value="Fer2"/>
    <property type="match status" value="1"/>
</dbReference>
<keyword evidence="6" id="KW-0560">Oxidoreductase</keyword>
<keyword evidence="12" id="KW-1185">Reference proteome</keyword>
<evidence type="ECO:0000256" key="6">
    <source>
        <dbReference type="ARBA" id="ARBA00023002"/>
    </source>
</evidence>
<keyword evidence="8" id="KW-0411">Iron-sulfur</keyword>
<dbReference type="Proteomes" id="UP000806528">
    <property type="component" value="Unassembled WGS sequence"/>
</dbReference>
<evidence type="ECO:0000256" key="2">
    <source>
        <dbReference type="ARBA" id="ARBA00022630"/>
    </source>
</evidence>
<dbReference type="InterPro" id="IPR001041">
    <property type="entry name" value="2Fe-2S_ferredoxin-type"/>
</dbReference>
<dbReference type="RefSeq" id="WP_193119777.1">
    <property type="nucleotide sequence ID" value="NZ_JADBGI010000001.1"/>
</dbReference>
<evidence type="ECO:0000313" key="11">
    <source>
        <dbReference type="EMBL" id="MBE2997104.1"/>
    </source>
</evidence>
<gene>
    <name evidence="11" type="ORF">IDM40_00090</name>
</gene>
<dbReference type="Gene3D" id="2.40.30.10">
    <property type="entry name" value="Translation factors"/>
    <property type="match status" value="1"/>
</dbReference>
<dbReference type="EMBL" id="JADBGI010000001">
    <property type="protein sequence ID" value="MBE2997104.1"/>
    <property type="molecule type" value="Genomic_DNA"/>
</dbReference>
<reference evidence="11 12" key="1">
    <citation type="submission" date="2020-09" db="EMBL/GenBank/DDBJ databases">
        <title>Diversity and distribution of actinomycetes associated with coral in the coast of Hainan.</title>
        <authorList>
            <person name="Li F."/>
        </authorList>
    </citation>
    <scope>NUCLEOTIDE SEQUENCE [LARGE SCALE GENOMIC DNA]</scope>
    <source>
        <strain evidence="11 12">HNM0947</strain>
    </source>
</reference>
<dbReference type="InterPro" id="IPR012675">
    <property type="entry name" value="Beta-grasp_dom_sf"/>
</dbReference>
<feature type="domain" description="FAD-binding FR-type" evidence="10">
    <location>
        <begin position="4"/>
        <end position="108"/>
    </location>
</feature>
<dbReference type="PANTHER" id="PTHR47354:SF8">
    <property type="entry name" value="1,2-PHENYLACETYL-COA EPOXIDASE, SUBUNIT E"/>
    <property type="match status" value="1"/>
</dbReference>
<evidence type="ECO:0000259" key="10">
    <source>
        <dbReference type="PROSITE" id="PS51384"/>
    </source>
</evidence>
<dbReference type="Gene3D" id="3.40.50.80">
    <property type="entry name" value="Nucleotide-binding domain of ferredoxin-NADP reductase (FNR) module"/>
    <property type="match status" value="1"/>
</dbReference>
<dbReference type="PROSITE" id="PS51085">
    <property type="entry name" value="2FE2S_FER_2"/>
    <property type="match status" value="1"/>
</dbReference>
<keyword evidence="4" id="KW-0479">Metal-binding</keyword>
<protein>
    <submittedName>
        <fullName evidence="11">Ferredoxin--NADP reductase</fullName>
    </submittedName>
</protein>
<dbReference type="PROSITE" id="PS00197">
    <property type="entry name" value="2FE2S_FER_1"/>
    <property type="match status" value="1"/>
</dbReference>
<dbReference type="SUPFAM" id="SSF54292">
    <property type="entry name" value="2Fe-2S ferredoxin-like"/>
    <property type="match status" value="1"/>
</dbReference>
<evidence type="ECO:0000313" key="12">
    <source>
        <dbReference type="Proteomes" id="UP000806528"/>
    </source>
</evidence>
<dbReference type="PRINTS" id="PR00371">
    <property type="entry name" value="FPNCR"/>
</dbReference>
<dbReference type="Pfam" id="PF00970">
    <property type="entry name" value="FAD_binding_6"/>
    <property type="match status" value="1"/>
</dbReference>
<keyword evidence="2" id="KW-0285">Flavoprotein</keyword>
<dbReference type="InterPro" id="IPR001709">
    <property type="entry name" value="Flavoprot_Pyr_Nucl_cyt_Rdtase"/>
</dbReference>
<dbReference type="InterPro" id="IPR017927">
    <property type="entry name" value="FAD-bd_FR_type"/>
</dbReference>
<dbReference type="InterPro" id="IPR039261">
    <property type="entry name" value="FNR_nucleotide-bd"/>
</dbReference>
<feature type="domain" description="2Fe-2S ferredoxin-type" evidence="9">
    <location>
        <begin position="255"/>
        <end position="344"/>
    </location>
</feature>
<dbReference type="PROSITE" id="PS51384">
    <property type="entry name" value="FAD_FR"/>
    <property type="match status" value="1"/>
</dbReference>